<gene>
    <name evidence="1" type="ORF">DSO57_1018192</name>
</gene>
<reference evidence="1" key="1">
    <citation type="submission" date="2022-04" db="EMBL/GenBank/DDBJ databases">
        <title>Genome of the entomopathogenic fungus Entomophthora muscae.</title>
        <authorList>
            <person name="Elya C."/>
            <person name="Lovett B.R."/>
            <person name="Lee E."/>
            <person name="Macias A.M."/>
            <person name="Hajek A.E."/>
            <person name="De Bivort B.L."/>
            <person name="Kasson M.T."/>
            <person name="De Fine Licht H.H."/>
            <person name="Stajich J.E."/>
        </authorList>
    </citation>
    <scope>NUCLEOTIDE SEQUENCE</scope>
    <source>
        <strain evidence="1">Berkeley</strain>
    </source>
</reference>
<name>A0ACC2RIW8_9FUNG</name>
<keyword evidence="2" id="KW-1185">Reference proteome</keyword>
<dbReference type="EMBL" id="QTSX02007178">
    <property type="protein sequence ID" value="KAJ9050047.1"/>
    <property type="molecule type" value="Genomic_DNA"/>
</dbReference>
<protein>
    <submittedName>
        <fullName evidence="1">Uncharacterized protein</fullName>
    </submittedName>
</protein>
<accession>A0ACC2RIW8</accession>
<sequence length="69" mass="7289">MFIGEIAAAMGFAKSTVAATLQAHANCGPPPKKTPTANGFCKVHCGCNPASPRQLWPPSQEDPNCPYFN</sequence>
<organism evidence="1 2">
    <name type="scientific">Entomophthora muscae</name>
    <dbReference type="NCBI Taxonomy" id="34485"/>
    <lineage>
        <taxon>Eukaryota</taxon>
        <taxon>Fungi</taxon>
        <taxon>Fungi incertae sedis</taxon>
        <taxon>Zoopagomycota</taxon>
        <taxon>Entomophthoromycotina</taxon>
        <taxon>Entomophthoromycetes</taxon>
        <taxon>Entomophthorales</taxon>
        <taxon>Entomophthoraceae</taxon>
        <taxon>Entomophthora</taxon>
    </lineage>
</organism>
<comment type="caution">
    <text evidence="1">The sequence shown here is derived from an EMBL/GenBank/DDBJ whole genome shotgun (WGS) entry which is preliminary data.</text>
</comment>
<proteinExistence type="predicted"/>
<evidence type="ECO:0000313" key="1">
    <source>
        <dbReference type="EMBL" id="KAJ9050047.1"/>
    </source>
</evidence>
<dbReference type="Proteomes" id="UP001165960">
    <property type="component" value="Unassembled WGS sequence"/>
</dbReference>
<evidence type="ECO:0000313" key="2">
    <source>
        <dbReference type="Proteomes" id="UP001165960"/>
    </source>
</evidence>